<gene>
    <name evidence="10" type="ORF">H920_09743</name>
</gene>
<dbReference type="GO" id="GO:0004467">
    <property type="term" value="F:long-chain fatty acid-CoA ligase activity"/>
    <property type="evidence" value="ECO:0007669"/>
    <property type="project" value="UniProtKB-EC"/>
</dbReference>
<dbReference type="AlphaFoldDB" id="A0A091E167"/>
<evidence type="ECO:0000256" key="8">
    <source>
        <dbReference type="SAM" id="MobiDB-lite"/>
    </source>
</evidence>
<dbReference type="PANTHER" id="PTHR43272">
    <property type="entry name" value="LONG-CHAIN-FATTY-ACID--COA LIGASE"/>
    <property type="match status" value="1"/>
</dbReference>
<sequence>MNYRLAKQLVFSRIKSSLGLDHCQSFLSGAAPLGQETSEFFLSLDIPMGETYGLSESSGPNSVSRCSHYRALSVGEVCVWGRHVFMGYLDREDATREAVDQEGWLHSGDLGRVDSQGFLYITGRIKELLITTGGENVAPVPTEALVKKTIPIVSNAVLVADQARFLSMLLTLKCQTNQGSGEPLDKLTLPAIDFCRALGSQASTVSEILSSQDPLVYAAIQQGIDAVNQEATSNAQRIRKWAILEKDFSVSGGELGFSANSATGAPALESLRLLPGDHHLGDCRLMGAVGVLSGADPHPDPHPDPGSYWTTERDGEVRLRLGRDANDQEAPLTVHDMVMHSAVKYVNYIALGTKRRNHWHLLTYGEYYELCRRAAKGFLKLGLERFHGVGILGLNSEEWVIANIGAIMAGGFSVGILSTATPKACQIIAKKAEINVLVVDTDKQLQKITQIQGSLKHLKAIVQYEDAIQTARPDLYSWQSFLDLGSDVSDEALDHIMDSQKPNQCCTLVYSVGATGPPKVIMLSHDNITWTTAVTAQSLCYKFPPGGQEVLVSYLPLSYVCAQIFDMWLAIAVGGALYFSPQEAKSLSQAPHPPGAVSTAPGPGSLRNGSRTPLAVRPPSLPVWASVSPSVRRNRCELSGKGLPNTRTKVKEEDEEGIGSISIWGRNIFMGYVIDNKGTMQKTDCYGWLHTGDLGFLDVDNFLYIRGNAKDIITLSSGKMINPSPIEERVKTYIPIVHYVMVVGQDAPYLCALLTLKCQVNWETGEPRTALTSETVALCRSLGSQATRLVDIVHNCDPIIADFISKGMEAVNAEATSDSARVVKWAVLDTDFSVSGGELGVTSRLKREAVARIYKAEIEHFYKDARSL</sequence>
<evidence type="ECO:0000256" key="1">
    <source>
        <dbReference type="ARBA" id="ARBA00022490"/>
    </source>
</evidence>
<dbReference type="STRING" id="885580.ENSFDAP00000000535"/>
<keyword evidence="5" id="KW-0067">ATP-binding</keyword>
<keyword evidence="1" id="KW-0963">Cytoplasm</keyword>
<accession>A0A091E167</accession>
<keyword evidence="2 10" id="KW-0436">Ligase</keyword>
<dbReference type="InterPro" id="IPR042099">
    <property type="entry name" value="ANL_N_sf"/>
</dbReference>
<evidence type="ECO:0000313" key="10">
    <source>
        <dbReference type="EMBL" id="KFO28801.1"/>
    </source>
</evidence>
<dbReference type="EC" id="6.2.1.3" evidence="7"/>
<evidence type="ECO:0000256" key="4">
    <source>
        <dbReference type="ARBA" id="ARBA00022832"/>
    </source>
</evidence>
<reference evidence="10 11" key="1">
    <citation type="submission" date="2013-11" db="EMBL/GenBank/DDBJ databases">
        <title>The Damaraland mole rat (Fukomys damarensis) genome and evolution of African mole rats.</title>
        <authorList>
            <person name="Gladyshev V.N."/>
            <person name="Fang X."/>
        </authorList>
    </citation>
    <scope>NUCLEOTIDE SEQUENCE [LARGE SCALE GENOMIC DNA]</scope>
    <source>
        <tissue evidence="10">Liver</tissue>
    </source>
</reference>
<dbReference type="EMBL" id="KN122676">
    <property type="protein sequence ID" value="KFO28801.1"/>
    <property type="molecule type" value="Genomic_DNA"/>
</dbReference>
<keyword evidence="3" id="KW-0547">Nucleotide-binding</keyword>
<evidence type="ECO:0000256" key="2">
    <source>
        <dbReference type="ARBA" id="ARBA00022598"/>
    </source>
</evidence>
<keyword evidence="4" id="KW-0276">Fatty acid metabolism</keyword>
<dbReference type="GO" id="GO:0005783">
    <property type="term" value="C:endoplasmic reticulum"/>
    <property type="evidence" value="ECO:0007669"/>
    <property type="project" value="TreeGrafter"/>
</dbReference>
<dbReference type="Pfam" id="PF23562">
    <property type="entry name" value="AMP-binding_C_3"/>
    <property type="match status" value="1"/>
</dbReference>
<dbReference type="InterPro" id="IPR000873">
    <property type="entry name" value="AMP-dep_synth/lig_dom"/>
</dbReference>
<dbReference type="SUPFAM" id="SSF56801">
    <property type="entry name" value="Acetyl-CoA synthetase-like"/>
    <property type="match status" value="2"/>
</dbReference>
<evidence type="ECO:0000313" key="11">
    <source>
        <dbReference type="Proteomes" id="UP000028990"/>
    </source>
</evidence>
<evidence type="ECO:0000256" key="5">
    <source>
        <dbReference type="ARBA" id="ARBA00022840"/>
    </source>
</evidence>
<dbReference type="eggNOG" id="KOG1256">
    <property type="taxonomic scope" value="Eukaryota"/>
</dbReference>
<evidence type="ECO:0000256" key="6">
    <source>
        <dbReference type="ARBA" id="ARBA00024484"/>
    </source>
</evidence>
<keyword evidence="4" id="KW-0443">Lipid metabolism</keyword>
<dbReference type="GO" id="GO:0005524">
    <property type="term" value="F:ATP binding"/>
    <property type="evidence" value="ECO:0007669"/>
    <property type="project" value="UniProtKB-KW"/>
</dbReference>
<keyword evidence="11" id="KW-1185">Reference proteome</keyword>
<dbReference type="Gene3D" id="3.40.50.12780">
    <property type="entry name" value="N-terminal domain of ligase-like"/>
    <property type="match status" value="3"/>
</dbReference>
<evidence type="ECO:0000256" key="7">
    <source>
        <dbReference type="ARBA" id="ARBA00026121"/>
    </source>
</evidence>
<dbReference type="Proteomes" id="UP000028990">
    <property type="component" value="Unassembled WGS sequence"/>
</dbReference>
<dbReference type="Pfam" id="PF00501">
    <property type="entry name" value="AMP-binding"/>
    <property type="match status" value="1"/>
</dbReference>
<name>A0A091E167_FUKDA</name>
<feature type="region of interest" description="Disordered" evidence="8">
    <location>
        <begin position="589"/>
        <end position="617"/>
    </location>
</feature>
<dbReference type="GO" id="GO:0016020">
    <property type="term" value="C:membrane"/>
    <property type="evidence" value="ECO:0007669"/>
    <property type="project" value="TreeGrafter"/>
</dbReference>
<proteinExistence type="predicted"/>
<dbReference type="PANTHER" id="PTHR43272:SF101">
    <property type="entry name" value="ACYL-COA SYNTHETASE BUBBLEGUM FAMILY MEMBER 2-RELATED"/>
    <property type="match status" value="1"/>
</dbReference>
<protein>
    <recommendedName>
        <fullName evidence="7">long-chain-fatty-acid--CoA ligase</fullName>
        <ecNumber evidence="7">6.2.1.3</ecNumber>
    </recommendedName>
</protein>
<organism evidence="10 11">
    <name type="scientific">Fukomys damarensis</name>
    <name type="common">Damaraland mole rat</name>
    <name type="synonym">Cryptomys damarensis</name>
    <dbReference type="NCBI Taxonomy" id="885580"/>
    <lineage>
        <taxon>Eukaryota</taxon>
        <taxon>Metazoa</taxon>
        <taxon>Chordata</taxon>
        <taxon>Craniata</taxon>
        <taxon>Vertebrata</taxon>
        <taxon>Euteleostomi</taxon>
        <taxon>Mammalia</taxon>
        <taxon>Eutheria</taxon>
        <taxon>Euarchontoglires</taxon>
        <taxon>Glires</taxon>
        <taxon>Rodentia</taxon>
        <taxon>Hystricomorpha</taxon>
        <taxon>Bathyergidae</taxon>
        <taxon>Fukomys</taxon>
    </lineage>
</organism>
<comment type="catalytic activity">
    <reaction evidence="6">
        <text>a long-chain fatty acid + ATP + CoA = a long-chain fatty acyl-CoA + AMP + diphosphate</text>
        <dbReference type="Rhea" id="RHEA:15421"/>
        <dbReference type="ChEBI" id="CHEBI:30616"/>
        <dbReference type="ChEBI" id="CHEBI:33019"/>
        <dbReference type="ChEBI" id="CHEBI:57287"/>
        <dbReference type="ChEBI" id="CHEBI:57560"/>
        <dbReference type="ChEBI" id="CHEBI:83139"/>
        <dbReference type="ChEBI" id="CHEBI:456215"/>
        <dbReference type="EC" id="6.2.1.3"/>
    </reaction>
    <physiologicalReaction direction="left-to-right" evidence="6">
        <dbReference type="Rhea" id="RHEA:15422"/>
    </physiologicalReaction>
</comment>
<feature type="domain" description="AMP-dependent synthetase/ligase" evidence="9">
    <location>
        <begin position="341"/>
        <end position="585"/>
    </location>
</feature>
<evidence type="ECO:0000259" key="9">
    <source>
        <dbReference type="Pfam" id="PF00501"/>
    </source>
</evidence>
<evidence type="ECO:0000256" key="3">
    <source>
        <dbReference type="ARBA" id="ARBA00022741"/>
    </source>
</evidence>